<dbReference type="InParanoid" id="A0A494G8D5"/>
<reference evidence="4" key="2">
    <citation type="submission" date="2019-04" db="UniProtKB">
        <authorList>
            <consortium name="EnsemblPlants"/>
        </authorList>
    </citation>
    <scope>IDENTIFICATION</scope>
    <source>
        <strain evidence="4">cv. Heinz 1706</strain>
    </source>
</reference>
<dbReference type="SUPFAM" id="SSF53756">
    <property type="entry name" value="UDP-Glycosyltransferase/glycogen phosphorylase"/>
    <property type="match status" value="1"/>
</dbReference>
<keyword evidence="2" id="KW-0808">Transferase</keyword>
<dbReference type="OMA" id="VITHGQF"/>
<evidence type="ECO:0000256" key="3">
    <source>
        <dbReference type="SAM" id="Phobius"/>
    </source>
</evidence>
<dbReference type="GO" id="GO:0080044">
    <property type="term" value="F:quercetin 7-O-glucosyltransferase activity"/>
    <property type="evidence" value="ECO:0000318"/>
    <property type="project" value="GO_Central"/>
</dbReference>
<keyword evidence="3" id="KW-0812">Transmembrane</keyword>
<keyword evidence="5" id="KW-1185">Reference proteome</keyword>
<name>A0A494G8D5_SOLLC</name>
<dbReference type="AlphaFoldDB" id="A0A494G8D5"/>
<dbReference type="GO" id="GO:0080043">
    <property type="term" value="F:quercetin 3-O-glucosyltransferase activity"/>
    <property type="evidence" value="ECO:0000318"/>
    <property type="project" value="GO_Central"/>
</dbReference>
<comment type="similarity">
    <text evidence="1">Belongs to the UDP-glycosyltransferase family.</text>
</comment>
<dbReference type="PaxDb" id="4081-Solyc00g006560.1.1"/>
<dbReference type="InterPro" id="IPR002213">
    <property type="entry name" value="UDP_glucos_trans"/>
</dbReference>
<protein>
    <recommendedName>
        <fullName evidence="6">Glycosyltransferase</fullName>
    </recommendedName>
</protein>
<evidence type="ECO:0000313" key="5">
    <source>
        <dbReference type="Proteomes" id="UP000004994"/>
    </source>
</evidence>
<dbReference type="PANTHER" id="PTHR11926:SF1427">
    <property type="entry name" value="GLYCOSYLTRANSFERASE"/>
    <property type="match status" value="1"/>
</dbReference>
<sequence length="428" mass="49267">MRHQYEEASNIIPHVLIFFLPIQGPINSMLQLAELFCLAGLKITFLNTIHNQQRLRRCTDVQSRFEKYDELFQFVTIHDELPEEHPRSIEQFGDIIWSVQTVAEPFIREVLLSRHITCVIPDALCYYVVDIGNDMGVQVILFDTISPSCLWVYLCLPKLIQAQQLPFKDDNLDALVTHIPAMKGLLRWRDLPHFCLVDYKTDPSFLAALTEIERIPQAHGIILNTFEDLNGPFLSNIRSYSPKTYGIGPIHLQLKNKLVGQQITSLLSSNSLWQEDQSSIKWLDAQPVGSVIYVCFGSLIVILWVLRPNILKGSEMDYKFMKDIMEDSKENGYIVSWALQKKILGHQAIGGFLTHSGWNSTVESIVEGKPMICWSHNVDKRVNSRLVEKFWQIGLDMKDNCDRCTIERMIKNLMGIKRDEFKKSIDNL</sequence>
<dbReference type="Gramene" id="Solyc00g006560.1.1">
    <property type="protein sequence ID" value="Solyc00g006560.1.1"/>
    <property type="gene ID" value="Solyc00g006560.1"/>
</dbReference>
<evidence type="ECO:0000256" key="2">
    <source>
        <dbReference type="ARBA" id="ARBA00022679"/>
    </source>
</evidence>
<dbReference type="PANTHER" id="PTHR11926">
    <property type="entry name" value="GLUCOSYL/GLUCURONOSYL TRANSFERASES"/>
    <property type="match status" value="1"/>
</dbReference>
<dbReference type="Gene3D" id="3.40.50.2000">
    <property type="entry name" value="Glycogen Phosphorylase B"/>
    <property type="match status" value="2"/>
</dbReference>
<dbReference type="GO" id="GO:0005737">
    <property type="term" value="C:cytoplasm"/>
    <property type="evidence" value="ECO:0000318"/>
    <property type="project" value="GO_Central"/>
</dbReference>
<dbReference type="Proteomes" id="UP000004994">
    <property type="component" value="Unassembled WGS sequence"/>
</dbReference>
<keyword evidence="3" id="KW-0472">Membrane</keyword>
<dbReference type="EnsemblPlants" id="Solyc00g006560.1.1">
    <property type="protein sequence ID" value="Solyc00g006560.1.1"/>
    <property type="gene ID" value="Solyc00g006560.1"/>
</dbReference>
<evidence type="ECO:0008006" key="6">
    <source>
        <dbReference type="Google" id="ProtNLM"/>
    </source>
</evidence>
<proteinExistence type="inferred from homology"/>
<keyword evidence="3" id="KW-1133">Transmembrane helix</keyword>
<evidence type="ECO:0000256" key="1">
    <source>
        <dbReference type="ARBA" id="ARBA00009995"/>
    </source>
</evidence>
<feature type="transmembrane region" description="Helical" evidence="3">
    <location>
        <begin position="288"/>
        <end position="306"/>
    </location>
</feature>
<dbReference type="CDD" id="cd03784">
    <property type="entry name" value="GT1_Gtf-like"/>
    <property type="match status" value="1"/>
</dbReference>
<accession>A0A494G8D5</accession>
<dbReference type="Pfam" id="PF00201">
    <property type="entry name" value="UDPGT"/>
    <property type="match status" value="1"/>
</dbReference>
<organism evidence="4">
    <name type="scientific">Solanum lycopersicum</name>
    <name type="common">Tomato</name>
    <name type="synonym">Lycopersicon esculentum</name>
    <dbReference type="NCBI Taxonomy" id="4081"/>
    <lineage>
        <taxon>Eukaryota</taxon>
        <taxon>Viridiplantae</taxon>
        <taxon>Streptophyta</taxon>
        <taxon>Embryophyta</taxon>
        <taxon>Tracheophyta</taxon>
        <taxon>Spermatophyta</taxon>
        <taxon>Magnoliopsida</taxon>
        <taxon>eudicotyledons</taxon>
        <taxon>Gunneridae</taxon>
        <taxon>Pentapetalae</taxon>
        <taxon>asterids</taxon>
        <taxon>lamiids</taxon>
        <taxon>Solanales</taxon>
        <taxon>Solanaceae</taxon>
        <taxon>Solanoideae</taxon>
        <taxon>Solaneae</taxon>
        <taxon>Solanum</taxon>
        <taxon>Solanum subgen. Lycopersicon</taxon>
    </lineage>
</organism>
<reference evidence="4" key="1">
    <citation type="journal article" date="2012" name="Nature">
        <title>The tomato genome sequence provides insights into fleshy fruit evolution.</title>
        <authorList>
            <consortium name="Tomato Genome Consortium"/>
        </authorList>
    </citation>
    <scope>NUCLEOTIDE SEQUENCE [LARGE SCALE GENOMIC DNA]</scope>
    <source>
        <strain evidence="4">cv. Heinz 1706</strain>
    </source>
</reference>
<evidence type="ECO:0000313" key="4">
    <source>
        <dbReference type="EnsemblPlants" id="Solyc00g006560.1.1"/>
    </source>
</evidence>